<keyword evidence="5" id="KW-1185">Reference proteome</keyword>
<dbReference type="GO" id="GO:0016747">
    <property type="term" value="F:acyltransferase activity, transferring groups other than amino-acyl groups"/>
    <property type="evidence" value="ECO:0007669"/>
    <property type="project" value="TreeGrafter"/>
</dbReference>
<evidence type="ECO:0000256" key="2">
    <source>
        <dbReference type="ARBA" id="ARBA00022679"/>
    </source>
</evidence>
<dbReference type="AlphaFoldDB" id="A0AA38FXM5"/>
<evidence type="ECO:0000256" key="1">
    <source>
        <dbReference type="ARBA" id="ARBA00009861"/>
    </source>
</evidence>
<dbReference type="EMBL" id="JAHRHJ020000006">
    <property type="protein sequence ID" value="KAH9312436.1"/>
    <property type="molecule type" value="Genomic_DNA"/>
</dbReference>
<evidence type="ECO:0000256" key="3">
    <source>
        <dbReference type="ARBA" id="ARBA00023315"/>
    </source>
</evidence>
<dbReference type="Proteomes" id="UP000824469">
    <property type="component" value="Unassembled WGS sequence"/>
</dbReference>
<protein>
    <submittedName>
        <fullName evidence="4">Uncharacterized protein</fullName>
    </submittedName>
</protein>
<keyword evidence="3" id="KW-0012">Acyltransferase</keyword>
<keyword evidence="2" id="KW-0808">Transferase</keyword>
<name>A0AA38FXM5_TAXCH</name>
<comment type="caution">
    <text evidence="4">The sequence shown here is derived from an EMBL/GenBank/DDBJ whole genome shotgun (WGS) entry which is preliminary data.</text>
</comment>
<comment type="similarity">
    <text evidence="1">Belongs to the plant acyltransferase family.</text>
</comment>
<dbReference type="InterPro" id="IPR023213">
    <property type="entry name" value="CAT-like_dom_sf"/>
</dbReference>
<proteinExistence type="inferred from homology"/>
<organism evidence="4 5">
    <name type="scientific">Taxus chinensis</name>
    <name type="common">Chinese yew</name>
    <name type="synonym">Taxus wallichiana var. chinensis</name>
    <dbReference type="NCBI Taxonomy" id="29808"/>
    <lineage>
        <taxon>Eukaryota</taxon>
        <taxon>Viridiplantae</taxon>
        <taxon>Streptophyta</taxon>
        <taxon>Embryophyta</taxon>
        <taxon>Tracheophyta</taxon>
        <taxon>Spermatophyta</taxon>
        <taxon>Pinopsida</taxon>
        <taxon>Pinidae</taxon>
        <taxon>Conifers II</taxon>
        <taxon>Cupressales</taxon>
        <taxon>Taxaceae</taxon>
        <taxon>Taxus</taxon>
    </lineage>
</organism>
<evidence type="ECO:0000313" key="5">
    <source>
        <dbReference type="Proteomes" id="UP000824469"/>
    </source>
</evidence>
<dbReference type="FunFam" id="3.30.559.10:FF:000008">
    <property type="entry name" value="Tryptamine hydroxycinnamoyl transferase"/>
    <property type="match status" value="1"/>
</dbReference>
<reference evidence="4 5" key="1">
    <citation type="journal article" date="2021" name="Nat. Plants">
        <title>The Taxus genome provides insights into paclitaxel biosynthesis.</title>
        <authorList>
            <person name="Xiong X."/>
            <person name="Gou J."/>
            <person name="Liao Q."/>
            <person name="Li Y."/>
            <person name="Zhou Q."/>
            <person name="Bi G."/>
            <person name="Li C."/>
            <person name="Du R."/>
            <person name="Wang X."/>
            <person name="Sun T."/>
            <person name="Guo L."/>
            <person name="Liang H."/>
            <person name="Lu P."/>
            <person name="Wu Y."/>
            <person name="Zhang Z."/>
            <person name="Ro D.K."/>
            <person name="Shang Y."/>
            <person name="Huang S."/>
            <person name="Yan J."/>
        </authorList>
    </citation>
    <scope>NUCLEOTIDE SEQUENCE [LARGE SCALE GENOMIC DNA]</scope>
    <source>
        <strain evidence="4">Ta-2019</strain>
    </source>
</reference>
<dbReference type="OMA" id="RAEINCT"/>
<dbReference type="PANTHER" id="PTHR31642">
    <property type="entry name" value="TRICHOTHECENE 3-O-ACETYLTRANSFERASE"/>
    <property type="match status" value="1"/>
</dbReference>
<dbReference type="Gene3D" id="3.30.559.10">
    <property type="entry name" value="Chloramphenicol acetyltransferase-like domain"/>
    <property type="match status" value="2"/>
</dbReference>
<evidence type="ECO:0000313" key="4">
    <source>
        <dbReference type="EMBL" id="KAH9312436.1"/>
    </source>
</evidence>
<accession>A0AA38FXM5</accession>
<dbReference type="InterPro" id="IPR050317">
    <property type="entry name" value="Plant_Fungal_Acyltransferase"/>
</dbReference>
<sequence>MDVTVTNSVVVNPASETPEHQLWVSSLDLFDQRHTVTAYIYRPKSITHSHSNVSVLQILRDALSKALVYFYPLAGRLIFDATGRITVDCNGDGALFVEAVTDSQIDDLKDFGLPSQLEPLVPAVKYSNGVTTIIPLIVQVTRFKCGGISIGLSISHILTDGMSALHFVKTWCDIARGSDVHVPPVIDRSPLRGRNPPQVRFSHVEYEPSPSLVDREENGSKVAFRQFTLSKEQVNSLKEKAKDKLTQKPYTTFEALAAHVWKCSCSARNLSEKQRSKVYIPVDGRDRLVPPLPSAYFGNARFLATPIDYSGNIVSKSVSYTADNIHEEINRMNGEYLRSTLDYLELNPGISLPPATYRCPNMIITSWRLPLYDADFGWGKPIFMGHARTMKEGHCYILPSHTEDGSVTVSLALFTDHMTRFEKIFYQF</sequence>
<dbReference type="Pfam" id="PF02458">
    <property type="entry name" value="Transferase"/>
    <property type="match status" value="1"/>
</dbReference>
<dbReference type="PANTHER" id="PTHR31642:SF11">
    <property type="entry name" value="SHIKIMATE O-HYDROXYCINNAMOYLTRANSFERASE"/>
    <property type="match status" value="1"/>
</dbReference>
<gene>
    <name evidence="4" type="ORF">KI387_027471</name>
</gene>